<dbReference type="Gene3D" id="3.80.10.10">
    <property type="entry name" value="Ribonuclease Inhibitor"/>
    <property type="match status" value="2"/>
</dbReference>
<dbReference type="SMART" id="SM00364">
    <property type="entry name" value="LRR_BAC"/>
    <property type="match status" value="4"/>
</dbReference>
<reference evidence="7" key="1">
    <citation type="submission" date="2022-01" db="EMBL/GenBank/DDBJ databases">
        <authorList>
            <person name="King R."/>
        </authorList>
    </citation>
    <scope>NUCLEOTIDE SEQUENCE</scope>
</reference>
<keyword evidence="1" id="KW-0433">Leucine-rich repeat</keyword>
<dbReference type="PANTHER" id="PTHR24366:SF96">
    <property type="entry name" value="LEUCINE RICH REPEAT CONTAINING 53"/>
    <property type="match status" value="1"/>
</dbReference>
<keyword evidence="2 5" id="KW-0732">Signal</keyword>
<evidence type="ECO:0000256" key="2">
    <source>
        <dbReference type="ARBA" id="ARBA00022729"/>
    </source>
</evidence>
<keyword evidence="4" id="KW-0472">Membrane</keyword>
<dbReference type="OrthoDB" id="1687175at2759"/>
<evidence type="ECO:0000256" key="4">
    <source>
        <dbReference type="SAM" id="Phobius"/>
    </source>
</evidence>
<feature type="domain" description="LRRCT" evidence="6">
    <location>
        <begin position="345"/>
        <end position="394"/>
    </location>
</feature>
<dbReference type="PRINTS" id="PR00019">
    <property type="entry name" value="LEURICHRPT"/>
</dbReference>
<keyword evidence="4" id="KW-0812">Transmembrane</keyword>
<feature type="chain" id="PRO_5040493285" description="LRRCT domain-containing protein" evidence="5">
    <location>
        <begin position="20"/>
        <end position="453"/>
    </location>
</feature>
<dbReference type="SUPFAM" id="SSF52058">
    <property type="entry name" value="L domain-like"/>
    <property type="match status" value="1"/>
</dbReference>
<feature type="transmembrane region" description="Helical" evidence="4">
    <location>
        <begin position="405"/>
        <end position="425"/>
    </location>
</feature>
<evidence type="ECO:0000259" key="6">
    <source>
        <dbReference type="SMART" id="SM00082"/>
    </source>
</evidence>
<gene>
    <name evidence="7" type="ORF">PHYEVI_LOCUS6852</name>
</gene>
<keyword evidence="3" id="KW-0677">Repeat</keyword>
<dbReference type="InterPro" id="IPR003591">
    <property type="entry name" value="Leu-rich_rpt_typical-subtyp"/>
</dbReference>
<evidence type="ECO:0000256" key="5">
    <source>
        <dbReference type="SAM" id="SignalP"/>
    </source>
</evidence>
<evidence type="ECO:0000256" key="1">
    <source>
        <dbReference type="ARBA" id="ARBA00022614"/>
    </source>
</evidence>
<evidence type="ECO:0000313" key="8">
    <source>
        <dbReference type="Proteomes" id="UP001153712"/>
    </source>
</evidence>
<dbReference type="PROSITE" id="PS51450">
    <property type="entry name" value="LRR"/>
    <property type="match status" value="3"/>
</dbReference>
<dbReference type="SMART" id="SM00082">
    <property type="entry name" value="LRRCT"/>
    <property type="match status" value="1"/>
</dbReference>
<dbReference type="InterPro" id="IPR001611">
    <property type="entry name" value="Leu-rich_rpt"/>
</dbReference>
<dbReference type="InterPro" id="IPR032675">
    <property type="entry name" value="LRR_dom_sf"/>
</dbReference>
<dbReference type="Pfam" id="PF13855">
    <property type="entry name" value="LRR_8"/>
    <property type="match status" value="3"/>
</dbReference>
<organism evidence="7 8">
    <name type="scientific">Phyllotreta striolata</name>
    <name type="common">Striped flea beetle</name>
    <name type="synonym">Crioceris striolata</name>
    <dbReference type="NCBI Taxonomy" id="444603"/>
    <lineage>
        <taxon>Eukaryota</taxon>
        <taxon>Metazoa</taxon>
        <taxon>Ecdysozoa</taxon>
        <taxon>Arthropoda</taxon>
        <taxon>Hexapoda</taxon>
        <taxon>Insecta</taxon>
        <taxon>Pterygota</taxon>
        <taxon>Neoptera</taxon>
        <taxon>Endopterygota</taxon>
        <taxon>Coleoptera</taxon>
        <taxon>Polyphaga</taxon>
        <taxon>Cucujiformia</taxon>
        <taxon>Chrysomeloidea</taxon>
        <taxon>Chrysomelidae</taxon>
        <taxon>Galerucinae</taxon>
        <taxon>Alticini</taxon>
        <taxon>Phyllotreta</taxon>
    </lineage>
</organism>
<dbReference type="InterPro" id="IPR000483">
    <property type="entry name" value="Cys-rich_flank_reg_C"/>
</dbReference>
<dbReference type="PANTHER" id="PTHR24366">
    <property type="entry name" value="IG(IMMUNOGLOBULIN) AND LRR(LEUCINE RICH REPEAT) DOMAINS"/>
    <property type="match status" value="1"/>
</dbReference>
<dbReference type="Proteomes" id="UP001153712">
    <property type="component" value="Chromosome 3"/>
</dbReference>
<evidence type="ECO:0000256" key="3">
    <source>
        <dbReference type="ARBA" id="ARBA00022737"/>
    </source>
</evidence>
<dbReference type="AlphaFoldDB" id="A0A9N9TPW9"/>
<feature type="signal peptide" evidence="5">
    <location>
        <begin position="1"/>
        <end position="19"/>
    </location>
</feature>
<sequence length="453" mass="51371">MSFVVFGVLFSIFCGNVLSDICSNNSKFDCVCKSFTDQITHLPLTIADCGDAGIETLPTDLGEDLSILDVSSNEIGSLDAKLASKSLVKLILSYNNVSKVAVGFFDNLPNLKYLDLSNNFLTSFDNAEVFKKLPNLRYLDLSYNNFKSLPEFIFSPLKELRRLHLSYNDLGEYLMPNKAVLGDVLGVTPNLTHLDLSGLGLKELHTTYFDHFVELKTLSLEDNNLTTIPTIPYTIEFLDLSGNRLTVISAKYLNYHSLKVLKLNRMNTLTSIHHYAFYNLVSLEKLYITDCANLKEFSDLAFDDASKDIHHHPKFLSLARNGLESLNETYKYFFKRMEHIDLIHNPWNCDCNILWLKDFAQELNRPHELRCSYPDQLKHKKILDLEPSDLKDCFPAIYGKKSHRALIVVLAVACVTLCGLIFYLLRYPVNGFAGRHRIGPNSPYVSAPTTEPI</sequence>
<dbReference type="SMART" id="SM00369">
    <property type="entry name" value="LRR_TYP"/>
    <property type="match status" value="5"/>
</dbReference>
<proteinExistence type="predicted"/>
<keyword evidence="4" id="KW-1133">Transmembrane helix</keyword>
<name>A0A9N9TPW9_PHYSR</name>
<keyword evidence="8" id="KW-1185">Reference proteome</keyword>
<protein>
    <recommendedName>
        <fullName evidence="6">LRRCT domain-containing protein</fullName>
    </recommendedName>
</protein>
<evidence type="ECO:0000313" key="7">
    <source>
        <dbReference type="EMBL" id="CAG9860499.1"/>
    </source>
</evidence>
<dbReference type="GO" id="GO:0071944">
    <property type="term" value="C:cell periphery"/>
    <property type="evidence" value="ECO:0007669"/>
    <property type="project" value="UniProtKB-ARBA"/>
</dbReference>
<dbReference type="EMBL" id="OU900096">
    <property type="protein sequence ID" value="CAG9860499.1"/>
    <property type="molecule type" value="Genomic_DNA"/>
</dbReference>
<accession>A0A9N9TPW9</accession>